<comment type="caution">
    <text evidence="1">The sequence shown here is derived from an EMBL/GenBank/DDBJ whole genome shotgun (WGS) entry which is preliminary data.</text>
</comment>
<dbReference type="AlphaFoldDB" id="A0A8T2NE43"/>
<accession>A0A8T2NE43</accession>
<keyword evidence="2" id="KW-1185">Reference proteome</keyword>
<reference evidence="1" key="1">
    <citation type="thesis" date="2021" institute="BYU ScholarsArchive" country="Provo, UT, USA">
        <title>Applications of and Algorithms for Genome Assembly and Genomic Analyses with an Emphasis on Marine Teleosts.</title>
        <authorList>
            <person name="Pickett B.D."/>
        </authorList>
    </citation>
    <scope>NUCLEOTIDE SEQUENCE</scope>
    <source>
        <strain evidence="1">HI-2016</strain>
    </source>
</reference>
<organism evidence="1 2">
    <name type="scientific">Albula glossodonta</name>
    <name type="common">roundjaw bonefish</name>
    <dbReference type="NCBI Taxonomy" id="121402"/>
    <lineage>
        <taxon>Eukaryota</taxon>
        <taxon>Metazoa</taxon>
        <taxon>Chordata</taxon>
        <taxon>Craniata</taxon>
        <taxon>Vertebrata</taxon>
        <taxon>Euteleostomi</taxon>
        <taxon>Actinopterygii</taxon>
        <taxon>Neopterygii</taxon>
        <taxon>Teleostei</taxon>
        <taxon>Albuliformes</taxon>
        <taxon>Albulidae</taxon>
        <taxon>Albula</taxon>
    </lineage>
</organism>
<dbReference type="OrthoDB" id="8958774at2759"/>
<evidence type="ECO:0000313" key="1">
    <source>
        <dbReference type="EMBL" id="KAG9338066.1"/>
    </source>
</evidence>
<sequence>MLSRGQPHPISKRSSDPTLLTRSLWSVSSARLVSLLLHTCTSHSRLPSVLAPRWLNDLPMEVRTADSLSSLKCRLKTHLFRTYLSSARSCSSGPRLTFFFGFWLN</sequence>
<dbReference type="EMBL" id="JAFBMS010000074">
    <property type="protein sequence ID" value="KAG9338066.1"/>
    <property type="molecule type" value="Genomic_DNA"/>
</dbReference>
<name>A0A8T2NE43_9TELE</name>
<dbReference type="Proteomes" id="UP000824540">
    <property type="component" value="Unassembled WGS sequence"/>
</dbReference>
<proteinExistence type="predicted"/>
<evidence type="ECO:0000313" key="2">
    <source>
        <dbReference type="Proteomes" id="UP000824540"/>
    </source>
</evidence>
<protein>
    <submittedName>
        <fullName evidence="1">Uncharacterized protein</fullName>
    </submittedName>
</protein>
<gene>
    <name evidence="1" type="ORF">JZ751_027142</name>
</gene>